<name>A0A4R6JLU1_9ACTN</name>
<dbReference type="CDD" id="cd06223">
    <property type="entry name" value="PRTases_typeI"/>
    <property type="match status" value="1"/>
</dbReference>
<dbReference type="InterPro" id="IPR029057">
    <property type="entry name" value="PRTase-like"/>
</dbReference>
<protein>
    <submittedName>
        <fullName evidence="1">Uncharacterized protein</fullName>
    </submittedName>
</protein>
<dbReference type="SUPFAM" id="SSF53271">
    <property type="entry name" value="PRTase-like"/>
    <property type="match status" value="1"/>
</dbReference>
<comment type="caution">
    <text evidence="1">The sequence shown here is derived from an EMBL/GenBank/DDBJ whole genome shotgun (WGS) entry which is preliminary data.</text>
</comment>
<dbReference type="Proteomes" id="UP000295388">
    <property type="component" value="Unassembled WGS sequence"/>
</dbReference>
<evidence type="ECO:0000313" key="2">
    <source>
        <dbReference type="Proteomes" id="UP000295388"/>
    </source>
</evidence>
<gene>
    <name evidence="1" type="ORF">EV643_12011</name>
</gene>
<accession>A0A4R6JLU1</accession>
<evidence type="ECO:0000313" key="1">
    <source>
        <dbReference type="EMBL" id="TDO36281.1"/>
    </source>
</evidence>
<organism evidence="1 2">
    <name type="scientific">Kribbella caucasensis</name>
    <dbReference type="NCBI Taxonomy" id="2512215"/>
    <lineage>
        <taxon>Bacteria</taxon>
        <taxon>Bacillati</taxon>
        <taxon>Actinomycetota</taxon>
        <taxon>Actinomycetes</taxon>
        <taxon>Propionibacteriales</taxon>
        <taxon>Kribbellaceae</taxon>
        <taxon>Kribbella</taxon>
    </lineage>
</organism>
<dbReference type="EMBL" id="SNWQ01000020">
    <property type="protein sequence ID" value="TDO36281.1"/>
    <property type="molecule type" value="Genomic_DNA"/>
</dbReference>
<reference evidence="1 2" key="1">
    <citation type="submission" date="2019-03" db="EMBL/GenBank/DDBJ databases">
        <title>Genomic Encyclopedia of Type Strains, Phase III (KMG-III): the genomes of soil and plant-associated and newly described type strains.</title>
        <authorList>
            <person name="Whitman W."/>
        </authorList>
    </citation>
    <scope>NUCLEOTIDE SEQUENCE [LARGE SCALE GENOMIC DNA]</scope>
    <source>
        <strain evidence="1 2">VKM Ac-2527</strain>
    </source>
</reference>
<dbReference type="AlphaFoldDB" id="A0A4R6JLU1"/>
<dbReference type="InterPro" id="IPR000836">
    <property type="entry name" value="PRTase_dom"/>
</dbReference>
<proteinExistence type="predicted"/>
<keyword evidence="2" id="KW-1185">Reference proteome</keyword>
<sequence>MQRRSEIQLSLHRQVLGQFEPRMLDGIRQFMRHLQQLDADVVMFIARKSYCLYDTLVRLGYIGTDSPVVTDRMLDFDLRELRGKRVALVDDTVILGTTLARARARLIDVGAEVSIHALCVDEDFYSPDIVQLDHAELVGTDDFIKTFCAAEISALASLPRPYIVDFPISANTRIRRTDLGTFFSSIEWSTYKVDSPSRGTTDILAYTFFPSDLIYAELARSLGPDALACLDIVKVRAFGRLVDDAAWFSFVPIVTLQPLDVAGVERCARHIIQRLEESGAGPLDSLVGAIREPIGWLRITQYLLSSALGGRFLRSIASSIHGLPTVGFLDREAPIHFGPELGKRLESISAPAEHVVFGALSDDAPHIALNPAELPSDVKLRTAALFNDADAPADGIMLSSSHPSSGSIETDFSEIFLALFERYEIPARDEARRLGSGVLVADPEDAPFRDRLLKGIPWRSITEHLAKRYDTENDVHFRRLLSLILDGLNDLGISVPITCCEAGILYRAYRHGEDVPIHDGHLDLAFDAVDGILHGSGRDSLSRVALEKLLVLLFQLGISQGYILPKADVPSASRERLMLHRAFHLHGAIMEFRSRSSSASVNEIWFSKYLRRRNVLTLDSARKYQLGRRVDGSQVHSMAPAFAFGLGNIVGALMGGGLPGPAQTTDDLIALTTTRDARDTLAAIEAELVLFSEWWDEENGSSLRSAFSHRDLQMAAKLMTRLHRGNGYTAVNSALKKAHWYRTQFWRNVVDGGTSKLRHAGREGEARTWEGYWKPYIEAQTSTGGEALESAITQFAGICWSVGAWFAILEEGSVSQVQRSSSEKDIRNGAKKLSTWRARMTDASIAAPNDVLEVEELMESFRLSTLDERLSACRLALEKITTLRNSIDGAVSLVDFMLEEYGTPLVGQRYSYVLWYDLVDSKGNEWKEQDIDVETYRRRSFVFRRAANSQLIEMQQVARKKGGEVHPWKVGLSSADDEKHVAFGGRLALEWAIETLARLRKCAEAFPGVRFRAILIETNFVGTSLSRQHGGEMMGRSFLEHLSCLQQDLGDLEGSYLDSSCFVMVAGQGLIRSGVADRLGLGGIVAKGHPTEVEGNQRVTPVIYGHLSG</sequence>